<evidence type="ECO:0000313" key="16">
    <source>
        <dbReference type="Proteomes" id="UP000515123"/>
    </source>
</evidence>
<dbReference type="GO" id="GO:0004222">
    <property type="term" value="F:metalloendopeptidase activity"/>
    <property type="evidence" value="ECO:0007669"/>
    <property type="project" value="InterPro"/>
</dbReference>
<feature type="active site" evidence="10">
    <location>
        <position position="267"/>
    </location>
</feature>
<dbReference type="InterPro" id="IPR006026">
    <property type="entry name" value="Peptidase_Metallo"/>
</dbReference>
<feature type="domain" description="Peptidase metallopeptidase" evidence="15">
    <location>
        <begin position="144"/>
        <end position="311"/>
    </location>
</feature>
<dbReference type="InterPro" id="IPR033739">
    <property type="entry name" value="M10A_MMP"/>
</dbReference>
<feature type="binding site" evidence="11">
    <location>
        <position position="241"/>
    </location>
    <ligand>
        <name>Ca(2+)</name>
        <dbReference type="ChEBI" id="CHEBI:29108"/>
        <label>1</label>
    </ligand>
</feature>
<evidence type="ECO:0000256" key="12">
    <source>
        <dbReference type="PIRSR" id="PIRSR621190-5"/>
    </source>
</evidence>
<dbReference type="InterPro" id="IPR036365">
    <property type="entry name" value="PGBD-like_sf"/>
</dbReference>
<feature type="binding site" evidence="11">
    <location>
        <position position="211"/>
    </location>
    <ligand>
        <name>Zn(2+)</name>
        <dbReference type="ChEBI" id="CHEBI:29105"/>
        <label>1</label>
    </ligand>
</feature>
<sequence length="371" mass="39330">MLSPTSLLLQLLLTAAAATSASAFPDLPPPPFVNPWLSFQNLSGCHMGDERPGLADLKDYLSHFGYLPSPPPFSNFSDSFDEELDAAIRTYQRNFGLNVTGTLDPSTVDQMITPRCGVADVINGTSTMNSSFTRGRNLFAYFAGNPTWPPLKRDLKYALTATSNTAIDKATLSAVFARAFARWSAATTLTFAETESASDADVTIGFYYGAHGDGEPFDGVLGTLAHAFSPTDGRFHLDAAEAWVAEGDVTRASSDTAVDLESVAVHEIGHLLGMGHSAVAEAVMYPTIKTRTRKVDLARDDVEGIQQLYGSNPNFKGVAPSTTGSSPEMETSDGGGGGAGGGGRWGWRWLVVVAAVGLVRGESLLPGTSFF</sequence>
<evidence type="ECO:0000256" key="1">
    <source>
        <dbReference type="ARBA" id="ARBA00009614"/>
    </source>
</evidence>
<feature type="binding site" evidence="11">
    <location>
        <position position="213"/>
    </location>
    <ligand>
        <name>Zn(2+)</name>
        <dbReference type="ChEBI" id="CHEBI:29105"/>
        <label>1</label>
    </ligand>
</feature>
<feature type="short sequence motif" description="Cysteine switch" evidence="12">
    <location>
        <begin position="114"/>
        <end position="121"/>
    </location>
</feature>
<dbReference type="OrthoDB" id="406838at2759"/>
<keyword evidence="4 14" id="KW-0732">Signal</keyword>
<comment type="cofactor">
    <cofactor evidence="11">
        <name>Ca(2+)</name>
        <dbReference type="ChEBI" id="CHEBI:29108"/>
    </cofactor>
    <text evidence="11">Can bind about 5 Ca(2+) ions per subunit.</text>
</comment>
<dbReference type="InterPro" id="IPR021190">
    <property type="entry name" value="Pept_M10A"/>
</dbReference>
<gene>
    <name evidence="17" type="primary">LOC109711477</name>
</gene>
<feature type="binding site" evidence="11">
    <location>
        <position position="241"/>
    </location>
    <ligand>
        <name>Ca(2+)</name>
        <dbReference type="ChEBI" id="CHEBI:29108"/>
        <label>3</label>
    </ligand>
</feature>
<comment type="similarity">
    <text evidence="1">Belongs to the peptidase M10A family. Matrix metalloproteinases (MMPs) subfamily.</text>
</comment>
<feature type="binding site" evidence="11">
    <location>
        <position position="218"/>
    </location>
    <ligand>
        <name>Ca(2+)</name>
        <dbReference type="ChEBI" id="CHEBI:29108"/>
        <label>3</label>
    </ligand>
</feature>
<evidence type="ECO:0000256" key="8">
    <source>
        <dbReference type="ARBA" id="ARBA00023145"/>
    </source>
</evidence>
<evidence type="ECO:0000256" key="10">
    <source>
        <dbReference type="PIRSR" id="PIRSR621190-1"/>
    </source>
</evidence>
<dbReference type="SUPFAM" id="SSF55486">
    <property type="entry name" value="Metalloproteases ('zincins'), catalytic domain"/>
    <property type="match status" value="1"/>
</dbReference>
<dbReference type="GO" id="GO:0031012">
    <property type="term" value="C:extracellular matrix"/>
    <property type="evidence" value="ECO:0007669"/>
    <property type="project" value="InterPro"/>
</dbReference>
<feature type="binding site" evidence="11">
    <location>
        <position position="236"/>
    </location>
    <ligand>
        <name>Zn(2+)</name>
        <dbReference type="ChEBI" id="CHEBI:29105"/>
        <label>1</label>
    </ligand>
</feature>
<evidence type="ECO:0000256" key="3">
    <source>
        <dbReference type="ARBA" id="ARBA00022723"/>
    </source>
</evidence>
<keyword evidence="16" id="KW-1185">Reference proteome</keyword>
<dbReference type="GO" id="GO:0008270">
    <property type="term" value="F:zinc ion binding"/>
    <property type="evidence" value="ECO:0007669"/>
    <property type="project" value="InterPro"/>
</dbReference>
<comment type="cofactor">
    <cofactor evidence="11">
        <name>Zn(2+)</name>
        <dbReference type="ChEBI" id="CHEBI:29105"/>
    </cofactor>
    <text evidence="11">Binds 2 Zn(2+) ions per subunit.</text>
</comment>
<dbReference type="Proteomes" id="UP000515123">
    <property type="component" value="Linkage group 6"/>
</dbReference>
<dbReference type="PANTHER" id="PTHR10201:SF272">
    <property type="entry name" value="METALLOENDOPROTEINASE 5-MMP"/>
    <property type="match status" value="1"/>
</dbReference>
<feature type="binding site" evidence="11">
    <location>
        <position position="201"/>
    </location>
    <ligand>
        <name>Ca(2+)</name>
        <dbReference type="ChEBI" id="CHEBI:29108"/>
        <label>2</label>
    </ligand>
</feature>
<keyword evidence="3 11" id="KW-0479">Metal-binding</keyword>
<feature type="binding site" evidence="11">
    <location>
        <position position="266"/>
    </location>
    <ligand>
        <name>Zn(2+)</name>
        <dbReference type="ChEBI" id="CHEBI:29105"/>
        <label>2</label>
        <note>catalytic</note>
    </ligand>
</feature>
<feature type="binding site" evidence="11">
    <location>
        <position position="219"/>
    </location>
    <ligand>
        <name>Ca(2+)</name>
        <dbReference type="ChEBI" id="CHEBI:29108"/>
        <label>3</label>
    </ligand>
</feature>
<evidence type="ECO:0000256" key="7">
    <source>
        <dbReference type="ARBA" id="ARBA00023049"/>
    </source>
</evidence>
<dbReference type="GO" id="GO:0030574">
    <property type="term" value="P:collagen catabolic process"/>
    <property type="evidence" value="ECO:0007669"/>
    <property type="project" value="TreeGrafter"/>
</dbReference>
<dbReference type="Pfam" id="PF00413">
    <property type="entry name" value="Peptidase_M10"/>
    <property type="match status" value="1"/>
</dbReference>
<dbReference type="SMART" id="SM00235">
    <property type="entry name" value="ZnMc"/>
    <property type="match status" value="1"/>
</dbReference>
<feature type="binding site" evidence="11">
    <location>
        <position position="270"/>
    </location>
    <ligand>
        <name>Zn(2+)</name>
        <dbReference type="ChEBI" id="CHEBI:29105"/>
        <label>2</label>
        <note>catalytic</note>
    </ligand>
</feature>
<dbReference type="GeneID" id="109711477"/>
<feature type="binding site" evidence="11">
    <location>
        <position position="226"/>
    </location>
    <ligand>
        <name>Zn(2+)</name>
        <dbReference type="ChEBI" id="CHEBI:29105"/>
        <label>1</label>
    </ligand>
</feature>
<feature type="binding site" evidence="11">
    <location>
        <position position="284"/>
    </location>
    <ligand>
        <name>Zn(2+)</name>
        <dbReference type="ChEBI" id="CHEBI:29105"/>
        <label>2</label>
        <note>catalytic</note>
    </ligand>
</feature>
<proteinExistence type="inferred from homology"/>
<evidence type="ECO:0000259" key="15">
    <source>
        <dbReference type="SMART" id="SM00235"/>
    </source>
</evidence>
<dbReference type="CDD" id="cd04278">
    <property type="entry name" value="ZnMc_MMP"/>
    <property type="match status" value="1"/>
</dbReference>
<dbReference type="PANTHER" id="PTHR10201">
    <property type="entry name" value="MATRIX METALLOPROTEINASE"/>
    <property type="match status" value="1"/>
</dbReference>
<dbReference type="Gene3D" id="3.40.390.10">
    <property type="entry name" value="Collagenase (Catalytic Domain)"/>
    <property type="match status" value="1"/>
</dbReference>
<evidence type="ECO:0000256" key="4">
    <source>
        <dbReference type="ARBA" id="ARBA00022729"/>
    </source>
</evidence>
<feature type="chain" id="PRO_5028130230" evidence="14">
    <location>
        <begin position="24"/>
        <end position="371"/>
    </location>
</feature>
<dbReference type="InterPro" id="IPR002477">
    <property type="entry name" value="Peptidoglycan-bd-like"/>
</dbReference>
<evidence type="ECO:0000256" key="11">
    <source>
        <dbReference type="PIRSR" id="PIRSR621190-2"/>
    </source>
</evidence>
<dbReference type="Pfam" id="PF01471">
    <property type="entry name" value="PG_binding_1"/>
    <property type="match status" value="1"/>
</dbReference>
<accession>A0A6P5F9I9</accession>
<dbReference type="GO" id="GO:0006508">
    <property type="term" value="P:proteolysis"/>
    <property type="evidence" value="ECO:0007669"/>
    <property type="project" value="UniProtKB-KW"/>
</dbReference>
<evidence type="ECO:0000256" key="2">
    <source>
        <dbReference type="ARBA" id="ARBA00022670"/>
    </source>
</evidence>
<feature type="binding site" description="in inhibited form" evidence="11">
    <location>
        <position position="116"/>
    </location>
    <ligand>
        <name>Zn(2+)</name>
        <dbReference type="ChEBI" id="CHEBI:29105"/>
        <label>2</label>
        <note>catalytic</note>
    </ligand>
</feature>
<feature type="region of interest" description="Disordered" evidence="13">
    <location>
        <begin position="313"/>
        <end position="340"/>
    </location>
</feature>
<reference evidence="17" key="2">
    <citation type="submission" date="2025-08" db="UniProtKB">
        <authorList>
            <consortium name="RefSeq"/>
        </authorList>
    </citation>
    <scope>IDENTIFICATION</scope>
    <source>
        <tissue evidence="17">Leaf</tissue>
    </source>
</reference>
<keyword evidence="8" id="KW-0865">Zymogen</keyword>
<evidence type="ECO:0000313" key="17">
    <source>
        <dbReference type="RefSeq" id="XP_020090118.1"/>
    </source>
</evidence>
<evidence type="ECO:0000256" key="9">
    <source>
        <dbReference type="ARBA" id="ARBA00023180"/>
    </source>
</evidence>
<dbReference type="GO" id="GO:0030198">
    <property type="term" value="P:extracellular matrix organization"/>
    <property type="evidence" value="ECO:0007669"/>
    <property type="project" value="TreeGrafter"/>
</dbReference>
<evidence type="ECO:0000256" key="6">
    <source>
        <dbReference type="ARBA" id="ARBA00022833"/>
    </source>
</evidence>
<feature type="binding site" evidence="11">
    <location>
        <position position="238"/>
    </location>
    <ligand>
        <name>Ca(2+)</name>
        <dbReference type="ChEBI" id="CHEBI:29108"/>
        <label>3</label>
    </ligand>
</feature>
<dbReference type="RefSeq" id="XP_020090118.1">
    <property type="nucleotide sequence ID" value="XM_020234529.1"/>
</dbReference>
<feature type="binding site" evidence="11">
    <location>
        <position position="276"/>
    </location>
    <ligand>
        <name>Zn(2+)</name>
        <dbReference type="ChEBI" id="CHEBI:29105"/>
        <label>2</label>
        <note>catalytic</note>
    </ligand>
</feature>
<keyword evidence="7" id="KW-0482">Metalloprotease</keyword>
<dbReference type="InterPro" id="IPR024079">
    <property type="entry name" value="MetalloPept_cat_dom_sf"/>
</dbReference>
<keyword evidence="9" id="KW-0325">Glycoprotein</keyword>
<reference evidence="16" key="1">
    <citation type="journal article" date="2015" name="Nat. Genet.">
        <title>The pineapple genome and the evolution of CAM photosynthesis.</title>
        <authorList>
            <person name="Ming R."/>
            <person name="VanBuren R."/>
            <person name="Wai C.M."/>
            <person name="Tang H."/>
            <person name="Schatz M.C."/>
            <person name="Bowers J.E."/>
            <person name="Lyons E."/>
            <person name="Wang M.L."/>
            <person name="Chen J."/>
            <person name="Biggers E."/>
            <person name="Zhang J."/>
            <person name="Huang L."/>
            <person name="Zhang L."/>
            <person name="Miao W."/>
            <person name="Zhang J."/>
            <person name="Ye Z."/>
            <person name="Miao C."/>
            <person name="Lin Z."/>
            <person name="Wang H."/>
            <person name="Zhou H."/>
            <person name="Yim W.C."/>
            <person name="Priest H.D."/>
            <person name="Zheng C."/>
            <person name="Woodhouse M."/>
            <person name="Edger P.P."/>
            <person name="Guyot R."/>
            <person name="Guo H.B."/>
            <person name="Guo H."/>
            <person name="Zheng G."/>
            <person name="Singh R."/>
            <person name="Sharma A."/>
            <person name="Min X."/>
            <person name="Zheng Y."/>
            <person name="Lee H."/>
            <person name="Gurtowski J."/>
            <person name="Sedlazeck F.J."/>
            <person name="Harkess A."/>
            <person name="McKain M.R."/>
            <person name="Liao Z."/>
            <person name="Fang J."/>
            <person name="Liu J."/>
            <person name="Zhang X."/>
            <person name="Zhang Q."/>
            <person name="Hu W."/>
            <person name="Qin Y."/>
            <person name="Wang K."/>
            <person name="Chen L.Y."/>
            <person name="Shirley N."/>
            <person name="Lin Y.R."/>
            <person name="Liu L.Y."/>
            <person name="Hernandez A.G."/>
            <person name="Wright C.L."/>
            <person name="Bulone V."/>
            <person name="Tuskan G.A."/>
            <person name="Heath K."/>
            <person name="Zee F."/>
            <person name="Moore P.H."/>
            <person name="Sunkar R."/>
            <person name="Leebens-Mack J.H."/>
            <person name="Mockler T."/>
            <person name="Bennetzen J.L."/>
            <person name="Freeling M."/>
            <person name="Sankoff D."/>
            <person name="Paterson A.H."/>
            <person name="Zhu X."/>
            <person name="Yang X."/>
            <person name="Smith J.A."/>
            <person name="Cushman J.C."/>
            <person name="Paull R.E."/>
            <person name="Yu Q."/>
        </authorList>
    </citation>
    <scope>NUCLEOTIDE SEQUENCE [LARGE SCALE GENOMIC DNA]</scope>
    <source>
        <strain evidence="16">cv. F153</strain>
    </source>
</reference>
<dbReference type="FunFam" id="3.40.390.10:FF:000018">
    <property type="entry name" value="Metalloendoproteinase 1"/>
    <property type="match status" value="1"/>
</dbReference>
<feature type="compositionally biased region" description="Polar residues" evidence="13">
    <location>
        <begin position="313"/>
        <end position="329"/>
    </location>
</feature>
<keyword evidence="2" id="KW-0645">Protease</keyword>
<keyword evidence="5" id="KW-0378">Hydrolase</keyword>
<dbReference type="InterPro" id="IPR001818">
    <property type="entry name" value="Pept_M10_metallopeptidase"/>
</dbReference>
<keyword evidence="6 11" id="KW-0862">Zinc</keyword>
<evidence type="ECO:0000256" key="5">
    <source>
        <dbReference type="ARBA" id="ARBA00022801"/>
    </source>
</evidence>
<dbReference type="SUPFAM" id="SSF47090">
    <property type="entry name" value="PGBD-like"/>
    <property type="match status" value="1"/>
</dbReference>
<protein>
    <submittedName>
        <fullName evidence="17">Metalloendoproteinase 3-MMP-like</fullName>
    </submittedName>
</protein>
<dbReference type="PRINTS" id="PR00138">
    <property type="entry name" value="MATRIXIN"/>
</dbReference>
<feature type="signal peptide" evidence="14">
    <location>
        <begin position="1"/>
        <end position="23"/>
    </location>
</feature>
<evidence type="ECO:0000256" key="14">
    <source>
        <dbReference type="SAM" id="SignalP"/>
    </source>
</evidence>
<name>A0A6P5F9I9_ANACO</name>
<keyword evidence="11" id="KW-0106">Calcium</keyword>
<dbReference type="AlphaFoldDB" id="A0A6P5F9I9"/>
<evidence type="ECO:0000256" key="13">
    <source>
        <dbReference type="SAM" id="MobiDB-lite"/>
    </source>
</evidence>
<organism evidence="16 17">
    <name type="scientific">Ananas comosus</name>
    <name type="common">Pineapple</name>
    <name type="synonym">Ananas ananas</name>
    <dbReference type="NCBI Taxonomy" id="4615"/>
    <lineage>
        <taxon>Eukaryota</taxon>
        <taxon>Viridiplantae</taxon>
        <taxon>Streptophyta</taxon>
        <taxon>Embryophyta</taxon>
        <taxon>Tracheophyta</taxon>
        <taxon>Spermatophyta</taxon>
        <taxon>Magnoliopsida</taxon>
        <taxon>Liliopsida</taxon>
        <taxon>Poales</taxon>
        <taxon>Bromeliaceae</taxon>
        <taxon>Bromelioideae</taxon>
        <taxon>Ananas</taxon>
    </lineage>
</organism>